<organism evidence="1 2">
    <name type="scientific">Chryseobacterium pyrolae</name>
    <dbReference type="NCBI Taxonomy" id="2987481"/>
    <lineage>
        <taxon>Bacteria</taxon>
        <taxon>Pseudomonadati</taxon>
        <taxon>Bacteroidota</taxon>
        <taxon>Flavobacteriia</taxon>
        <taxon>Flavobacteriales</taxon>
        <taxon>Weeksellaceae</taxon>
        <taxon>Chryseobacterium group</taxon>
        <taxon>Chryseobacterium</taxon>
    </lineage>
</organism>
<keyword evidence="2" id="KW-1185">Reference proteome</keyword>
<dbReference type="Proteomes" id="UP001142057">
    <property type="component" value="Unassembled WGS sequence"/>
</dbReference>
<dbReference type="EMBL" id="JANZQH010000001">
    <property type="protein sequence ID" value="MCT2406162.1"/>
    <property type="molecule type" value="Genomic_DNA"/>
</dbReference>
<sequence length="269" mass="31442">MKVTLRLLLIILLLHSCKGEDSKATVVEEIIPSPEEVLRDYVIKPKNDDGLCREDISRAKEDLKKYGQIYVTTYCFGCESLPYEEEVIEYATYKGFKVISYGFSCVTINGQTQGCYKAFIDLKMEEINGKYFRQKIQIEAEKLMINKLKNSNRSLSIYDLSDNDKPKLVHETNLTKQGYIPTIKTMLPLKFDRDKYPFVDISFIIEKDGKISNLKSENWVDGYKENNKYKKELESMAKKEILNYYNEWIPGKYKNTIARVENNFRVSFQ</sequence>
<dbReference type="RefSeq" id="WP_259826765.1">
    <property type="nucleotide sequence ID" value="NZ_JANZQH010000001.1"/>
</dbReference>
<accession>A0ABT2ICW0</accession>
<name>A0ABT2ICW0_9FLAO</name>
<evidence type="ECO:0000313" key="1">
    <source>
        <dbReference type="EMBL" id="MCT2406162.1"/>
    </source>
</evidence>
<gene>
    <name evidence="1" type="ORF">NZD88_01165</name>
</gene>
<comment type="caution">
    <text evidence="1">The sequence shown here is derived from an EMBL/GenBank/DDBJ whole genome shotgun (WGS) entry which is preliminary data.</text>
</comment>
<proteinExistence type="predicted"/>
<reference evidence="1" key="1">
    <citation type="submission" date="2022-08" db="EMBL/GenBank/DDBJ databases">
        <title>Chryseobacterium antibioticum,isolated from the rhizosphere soil of Pyrola in Tibet.</title>
        <authorList>
            <person name="Kan Y."/>
        </authorList>
    </citation>
    <scope>NUCLEOTIDE SEQUENCE</scope>
    <source>
        <strain evidence="1">Pc2-12</strain>
    </source>
</reference>
<protein>
    <submittedName>
        <fullName evidence="1">Uncharacterized protein</fullName>
    </submittedName>
</protein>
<evidence type="ECO:0000313" key="2">
    <source>
        <dbReference type="Proteomes" id="UP001142057"/>
    </source>
</evidence>